<keyword evidence="15" id="KW-1185">Reference proteome</keyword>
<feature type="compositionally biased region" description="Polar residues" evidence="11">
    <location>
        <begin position="499"/>
        <end position="512"/>
    </location>
</feature>
<feature type="region of interest" description="Disordered" evidence="11">
    <location>
        <begin position="233"/>
        <end position="258"/>
    </location>
</feature>
<feature type="compositionally biased region" description="Basic residues" evidence="11">
    <location>
        <begin position="600"/>
        <end position="609"/>
    </location>
</feature>
<protein>
    <recommendedName>
        <fullName evidence="13">G-protein coupled receptors family 1 profile domain-containing protein</fullName>
    </recommendedName>
</protein>
<dbReference type="GO" id="GO:0001591">
    <property type="term" value="F:dopamine neurotransmitter receptor activity, coupled via Gi/Go"/>
    <property type="evidence" value="ECO:0007669"/>
    <property type="project" value="TreeGrafter"/>
</dbReference>
<dbReference type="PRINTS" id="PR00237">
    <property type="entry name" value="GPCRRHODOPSN"/>
</dbReference>
<evidence type="ECO:0000256" key="6">
    <source>
        <dbReference type="ARBA" id="ARBA00023136"/>
    </source>
</evidence>
<evidence type="ECO:0000256" key="5">
    <source>
        <dbReference type="ARBA" id="ARBA00023040"/>
    </source>
</evidence>
<evidence type="ECO:0000256" key="4">
    <source>
        <dbReference type="ARBA" id="ARBA00022989"/>
    </source>
</evidence>
<evidence type="ECO:0000256" key="2">
    <source>
        <dbReference type="ARBA" id="ARBA00022475"/>
    </source>
</evidence>
<name>A0A2A2K6R3_9BILA</name>
<evidence type="ECO:0000256" key="12">
    <source>
        <dbReference type="SAM" id="Phobius"/>
    </source>
</evidence>
<keyword evidence="9 10" id="KW-0807">Transducer</keyword>
<feature type="region of interest" description="Disordered" evidence="11">
    <location>
        <begin position="485"/>
        <end position="609"/>
    </location>
</feature>
<dbReference type="PANTHER" id="PTHR24248">
    <property type="entry name" value="ADRENERGIC RECEPTOR-RELATED G-PROTEIN COUPLED RECEPTOR"/>
    <property type="match status" value="1"/>
</dbReference>
<evidence type="ECO:0000256" key="10">
    <source>
        <dbReference type="RuleBase" id="RU000688"/>
    </source>
</evidence>
<keyword evidence="3 10" id="KW-0812">Transmembrane</keyword>
<feature type="transmembrane region" description="Helical" evidence="12">
    <location>
        <begin position="112"/>
        <end position="134"/>
    </location>
</feature>
<feature type="transmembrane region" description="Helical" evidence="12">
    <location>
        <begin position="197"/>
        <end position="223"/>
    </location>
</feature>
<keyword evidence="8 10" id="KW-0675">Receptor</keyword>
<reference evidence="14 15" key="1">
    <citation type="journal article" date="2017" name="Curr. Biol.">
        <title>Genome architecture and evolution of a unichromosomal asexual nematode.</title>
        <authorList>
            <person name="Fradin H."/>
            <person name="Zegar C."/>
            <person name="Gutwein M."/>
            <person name="Lucas J."/>
            <person name="Kovtun M."/>
            <person name="Corcoran D."/>
            <person name="Baugh L.R."/>
            <person name="Kiontke K."/>
            <person name="Gunsalus K."/>
            <person name="Fitch D.H."/>
            <person name="Piano F."/>
        </authorList>
    </citation>
    <scope>NUCLEOTIDE SEQUENCE [LARGE SCALE GENOMIC DNA]</scope>
    <source>
        <strain evidence="14">PF1309</strain>
    </source>
</reference>
<dbReference type="PROSITE" id="PS50262">
    <property type="entry name" value="G_PROTEIN_RECEP_F1_2"/>
    <property type="match status" value="1"/>
</dbReference>
<evidence type="ECO:0000256" key="3">
    <source>
        <dbReference type="ARBA" id="ARBA00022692"/>
    </source>
</evidence>
<dbReference type="GO" id="GO:0005886">
    <property type="term" value="C:plasma membrane"/>
    <property type="evidence" value="ECO:0007669"/>
    <property type="project" value="UniProtKB-SubCell"/>
</dbReference>
<feature type="compositionally biased region" description="Basic residues" evidence="11">
    <location>
        <begin position="325"/>
        <end position="346"/>
    </location>
</feature>
<sequence>MIFKVVGVPWAAYKAASSAMRGNSNGSLLEMGFTINSSTRLYSTDPPTQITLTTATNIQNMIQISTTPAIMLQQNQLNYSGLLFISIPTITILGNLLIRNGEWYLGNLMCDIYTASDVACSTASILLLAVISFDRYRAVSKPIQYSRQSMNIKRVFIMILLIWVISLLLASPIVFGVNVRPPDASESECRFYNAEFSIVSSVISFVIPCILVLFVYIRIILALKKREKAARLRREKNGLSTQTGSSGQNMSSEEGDEAGRIVAGPEEREYGNSSTPRSSMDDSLSEVVHVVTNDFISENLPSLSRQSSTVEDHNSADTIQDEKKSKKFRKLSRNYSSKHRKPGPRTHRSESEAFLPSVFRSISRRSPRLFRKEKAMIDKDKNTLVLSNPSPNTPAENRRLSVEAYKKNRKTVTVERQATIQTETETLSASQNVANQSVSRSTTANSAELLTSPDGTISHPPPGGSSTDESQPTVHFNLTVRDMGRNAGVHQERALKGSVKTSPRRSTISANSEEPPLAVRILTRPSLPNMTRQQVARMDSIDSSSNSKKSRANSVKSIDSKQSLKKTPATNSNSNTSGKNGAGGTSGKLGKKSKTEQSLKRKVSKSQRKEKRATKTLGVVVGVFLICWVPFFTINILNAVCIIAKQEWCQVSFDLFFYCTWIGYMNSFMNPIIYTIFNTEFRRAFKSIVFGRKPTRGSYNSGVANKANV</sequence>
<feature type="transmembrane region" description="Helical" evidence="12">
    <location>
        <begin position="655"/>
        <end position="677"/>
    </location>
</feature>
<evidence type="ECO:0000313" key="15">
    <source>
        <dbReference type="Proteomes" id="UP000218231"/>
    </source>
</evidence>
<keyword evidence="6 12" id="KW-0472">Membrane</keyword>
<evidence type="ECO:0000256" key="11">
    <source>
        <dbReference type="SAM" id="MobiDB-lite"/>
    </source>
</evidence>
<dbReference type="AlphaFoldDB" id="A0A2A2K6R3"/>
<keyword evidence="5 10" id="KW-0297">G-protein coupled receptor</keyword>
<feature type="transmembrane region" description="Helical" evidence="12">
    <location>
        <begin position="81"/>
        <end position="100"/>
    </location>
</feature>
<dbReference type="PROSITE" id="PS00237">
    <property type="entry name" value="G_PROTEIN_RECEP_F1_1"/>
    <property type="match status" value="1"/>
</dbReference>
<evidence type="ECO:0000256" key="9">
    <source>
        <dbReference type="ARBA" id="ARBA00023224"/>
    </source>
</evidence>
<dbReference type="Proteomes" id="UP000218231">
    <property type="component" value="Unassembled WGS sequence"/>
</dbReference>
<feature type="compositionally biased region" description="Polar residues" evidence="11">
    <location>
        <begin position="238"/>
        <end position="252"/>
    </location>
</feature>
<evidence type="ECO:0000259" key="13">
    <source>
        <dbReference type="PROSITE" id="PS50262"/>
    </source>
</evidence>
<comment type="subcellular location">
    <subcellularLocation>
        <location evidence="1">Cell membrane</location>
        <topology evidence="1">Multi-pass membrane protein</topology>
    </subcellularLocation>
</comment>
<keyword evidence="2" id="KW-1003">Cell membrane</keyword>
<organism evidence="14 15">
    <name type="scientific">Diploscapter pachys</name>
    <dbReference type="NCBI Taxonomy" id="2018661"/>
    <lineage>
        <taxon>Eukaryota</taxon>
        <taxon>Metazoa</taxon>
        <taxon>Ecdysozoa</taxon>
        <taxon>Nematoda</taxon>
        <taxon>Chromadorea</taxon>
        <taxon>Rhabditida</taxon>
        <taxon>Rhabditina</taxon>
        <taxon>Rhabditomorpha</taxon>
        <taxon>Rhabditoidea</taxon>
        <taxon>Rhabditidae</taxon>
        <taxon>Diploscapter</taxon>
    </lineage>
</organism>
<evidence type="ECO:0000256" key="7">
    <source>
        <dbReference type="ARBA" id="ARBA00023157"/>
    </source>
</evidence>
<gene>
    <name evidence="14" type="ORF">WR25_11983</name>
</gene>
<dbReference type="InterPro" id="IPR000276">
    <property type="entry name" value="GPCR_Rhodpsn"/>
</dbReference>
<evidence type="ECO:0000256" key="8">
    <source>
        <dbReference type="ARBA" id="ARBA00023170"/>
    </source>
</evidence>
<evidence type="ECO:0000256" key="1">
    <source>
        <dbReference type="ARBA" id="ARBA00004651"/>
    </source>
</evidence>
<feature type="compositionally biased region" description="Low complexity" evidence="11">
    <location>
        <begin position="570"/>
        <end position="579"/>
    </location>
</feature>
<evidence type="ECO:0000313" key="14">
    <source>
        <dbReference type="EMBL" id="PAV69489.1"/>
    </source>
</evidence>
<feature type="region of interest" description="Disordered" evidence="11">
    <location>
        <begin position="302"/>
        <end position="352"/>
    </location>
</feature>
<dbReference type="InterPro" id="IPR017452">
    <property type="entry name" value="GPCR_Rhodpsn_7TM"/>
</dbReference>
<keyword evidence="7" id="KW-1015">Disulfide bond</keyword>
<dbReference type="Gene3D" id="1.20.1070.10">
    <property type="entry name" value="Rhodopsin 7-helix transmembrane proteins"/>
    <property type="match status" value="2"/>
</dbReference>
<dbReference type="GO" id="GO:0004930">
    <property type="term" value="F:G protein-coupled receptor activity"/>
    <property type="evidence" value="ECO:0007669"/>
    <property type="project" value="UniProtKB-KW"/>
</dbReference>
<feature type="compositionally biased region" description="Polar residues" evidence="11">
    <location>
        <begin position="271"/>
        <end position="282"/>
    </location>
</feature>
<feature type="compositionally biased region" description="Basic and acidic residues" evidence="11">
    <location>
        <begin position="310"/>
        <end position="324"/>
    </location>
</feature>
<feature type="region of interest" description="Disordered" evidence="11">
    <location>
        <begin position="264"/>
        <end position="283"/>
    </location>
</feature>
<accession>A0A2A2K6R3</accession>
<feature type="compositionally biased region" description="Low complexity" evidence="11">
    <location>
        <begin position="541"/>
        <end position="557"/>
    </location>
</feature>
<dbReference type="EMBL" id="LIAE01009495">
    <property type="protein sequence ID" value="PAV69489.1"/>
    <property type="molecule type" value="Genomic_DNA"/>
</dbReference>
<dbReference type="OrthoDB" id="6358729at2759"/>
<dbReference type="SMART" id="SM01381">
    <property type="entry name" value="7TM_GPCR_Srsx"/>
    <property type="match status" value="1"/>
</dbReference>
<dbReference type="Pfam" id="PF00001">
    <property type="entry name" value="7tm_1"/>
    <property type="match status" value="2"/>
</dbReference>
<feature type="domain" description="G-protein coupled receptors family 1 profile" evidence="13">
    <location>
        <begin position="101"/>
        <end position="674"/>
    </location>
</feature>
<feature type="region of interest" description="Disordered" evidence="11">
    <location>
        <begin position="426"/>
        <end position="472"/>
    </location>
</feature>
<comment type="similarity">
    <text evidence="10">Belongs to the G-protein coupled receptor 1 family.</text>
</comment>
<keyword evidence="4 12" id="KW-1133">Transmembrane helix</keyword>
<dbReference type="GO" id="GO:0045202">
    <property type="term" value="C:synapse"/>
    <property type="evidence" value="ECO:0007669"/>
    <property type="project" value="GOC"/>
</dbReference>
<feature type="transmembrane region" description="Helical" evidence="12">
    <location>
        <begin position="617"/>
        <end position="643"/>
    </location>
</feature>
<dbReference type="PANTHER" id="PTHR24248:SF125">
    <property type="entry name" value="DOPAMINE D2-LIKE RECEPTOR"/>
    <property type="match status" value="1"/>
</dbReference>
<comment type="caution">
    <text evidence="14">The sequence shown here is derived from an EMBL/GenBank/DDBJ whole genome shotgun (WGS) entry which is preliminary data.</text>
</comment>
<proteinExistence type="inferred from homology"/>
<feature type="compositionally biased region" description="Polar residues" evidence="11">
    <location>
        <begin position="426"/>
        <end position="455"/>
    </location>
</feature>
<feature type="transmembrane region" description="Helical" evidence="12">
    <location>
        <begin position="155"/>
        <end position="177"/>
    </location>
</feature>
<dbReference type="SUPFAM" id="SSF81321">
    <property type="entry name" value="Family A G protein-coupled receptor-like"/>
    <property type="match status" value="1"/>
</dbReference>